<evidence type="ECO:0008006" key="4">
    <source>
        <dbReference type="Google" id="ProtNLM"/>
    </source>
</evidence>
<reference evidence="2 3" key="1">
    <citation type="submission" date="2024-03" db="EMBL/GenBank/DDBJ databases">
        <authorList>
            <person name="Martinez-Hernandez J."/>
        </authorList>
    </citation>
    <scope>NUCLEOTIDE SEQUENCE [LARGE SCALE GENOMIC DNA]</scope>
</reference>
<keyword evidence="1" id="KW-0812">Transmembrane</keyword>
<dbReference type="Proteomes" id="UP001497480">
    <property type="component" value="Unassembled WGS sequence"/>
</dbReference>
<comment type="caution">
    <text evidence="2">The sequence shown here is derived from an EMBL/GenBank/DDBJ whole genome shotgun (WGS) entry which is preliminary data.</text>
</comment>
<sequence>MKCQHLSLLSLTTTTNHPLFSILIPPNRSFQPLSAVLRPVICRAAIPPPHQTDPPPENHSGHLQDLAASLSKIQDRVQIFVAVLFWMSLFFWYSAWDGRNRPNKGSKFRR</sequence>
<dbReference type="PANTHER" id="PTHR37706:SF2">
    <property type="entry name" value="TRANSMEMBRANE PROTEIN"/>
    <property type="match status" value="1"/>
</dbReference>
<dbReference type="PANTHER" id="PTHR37706">
    <property type="entry name" value="TRANSMEMBRANE PROTEIN"/>
    <property type="match status" value="1"/>
</dbReference>
<dbReference type="AlphaFoldDB" id="A0AAV1XX98"/>
<accession>A0AAV1XX98</accession>
<keyword evidence="1" id="KW-1133">Transmembrane helix</keyword>
<evidence type="ECO:0000313" key="3">
    <source>
        <dbReference type="Proteomes" id="UP001497480"/>
    </source>
</evidence>
<protein>
    <recommendedName>
        <fullName evidence="4">Transmembrane protein</fullName>
    </recommendedName>
</protein>
<name>A0AAV1XX98_LUPLU</name>
<gene>
    <name evidence="2" type="ORF">LLUT_LOCUS27012</name>
</gene>
<keyword evidence="3" id="KW-1185">Reference proteome</keyword>
<organism evidence="2 3">
    <name type="scientific">Lupinus luteus</name>
    <name type="common">European yellow lupine</name>
    <dbReference type="NCBI Taxonomy" id="3873"/>
    <lineage>
        <taxon>Eukaryota</taxon>
        <taxon>Viridiplantae</taxon>
        <taxon>Streptophyta</taxon>
        <taxon>Embryophyta</taxon>
        <taxon>Tracheophyta</taxon>
        <taxon>Spermatophyta</taxon>
        <taxon>Magnoliopsida</taxon>
        <taxon>eudicotyledons</taxon>
        <taxon>Gunneridae</taxon>
        <taxon>Pentapetalae</taxon>
        <taxon>rosids</taxon>
        <taxon>fabids</taxon>
        <taxon>Fabales</taxon>
        <taxon>Fabaceae</taxon>
        <taxon>Papilionoideae</taxon>
        <taxon>50 kb inversion clade</taxon>
        <taxon>genistoids sensu lato</taxon>
        <taxon>core genistoids</taxon>
        <taxon>Genisteae</taxon>
        <taxon>Lupinus</taxon>
    </lineage>
</organism>
<feature type="transmembrane region" description="Helical" evidence="1">
    <location>
        <begin position="79"/>
        <end position="96"/>
    </location>
</feature>
<proteinExistence type="predicted"/>
<dbReference type="EMBL" id="CAXHTB010000019">
    <property type="protein sequence ID" value="CAL0325952.1"/>
    <property type="molecule type" value="Genomic_DNA"/>
</dbReference>
<evidence type="ECO:0000313" key="2">
    <source>
        <dbReference type="EMBL" id="CAL0325952.1"/>
    </source>
</evidence>
<keyword evidence="1" id="KW-0472">Membrane</keyword>
<evidence type="ECO:0000256" key="1">
    <source>
        <dbReference type="SAM" id="Phobius"/>
    </source>
</evidence>